<evidence type="ECO:0000313" key="2">
    <source>
        <dbReference type="Proteomes" id="UP000236291"/>
    </source>
</evidence>
<organism evidence="1 2">
    <name type="scientific">Trifolium pratense</name>
    <name type="common">Red clover</name>
    <dbReference type="NCBI Taxonomy" id="57577"/>
    <lineage>
        <taxon>Eukaryota</taxon>
        <taxon>Viridiplantae</taxon>
        <taxon>Streptophyta</taxon>
        <taxon>Embryophyta</taxon>
        <taxon>Tracheophyta</taxon>
        <taxon>Spermatophyta</taxon>
        <taxon>Magnoliopsida</taxon>
        <taxon>eudicotyledons</taxon>
        <taxon>Gunneridae</taxon>
        <taxon>Pentapetalae</taxon>
        <taxon>rosids</taxon>
        <taxon>fabids</taxon>
        <taxon>Fabales</taxon>
        <taxon>Fabaceae</taxon>
        <taxon>Papilionoideae</taxon>
        <taxon>50 kb inversion clade</taxon>
        <taxon>NPAAA clade</taxon>
        <taxon>Hologalegina</taxon>
        <taxon>IRL clade</taxon>
        <taxon>Trifolieae</taxon>
        <taxon>Trifolium</taxon>
    </lineage>
</organism>
<sequence>MYSSSRNPKIGMSVLLRDKGLIHTSTDHISAIILFIWFHVMAPETTFTDLSVGAPLSRSSLIQGLVLPLDDDVEGRESLGLASSHKSCGWGPPPLPFPPLLAPRPSLPPLLSFPRGGGRLCYSWRD</sequence>
<evidence type="ECO:0000313" key="1">
    <source>
        <dbReference type="EMBL" id="PNY15650.1"/>
    </source>
</evidence>
<protein>
    <submittedName>
        <fullName evidence="1">Uncharacterized protein</fullName>
    </submittedName>
</protein>
<comment type="caution">
    <text evidence="1">The sequence shown here is derived from an EMBL/GenBank/DDBJ whole genome shotgun (WGS) entry which is preliminary data.</text>
</comment>
<dbReference type="Proteomes" id="UP000236291">
    <property type="component" value="Unassembled WGS sequence"/>
</dbReference>
<accession>A0A2K3PK48</accession>
<dbReference type="AlphaFoldDB" id="A0A2K3PK48"/>
<name>A0A2K3PK48_TRIPR</name>
<proteinExistence type="predicted"/>
<reference evidence="1 2" key="2">
    <citation type="journal article" date="2017" name="Front. Plant Sci.">
        <title>Gene Classification and Mining of Molecular Markers Useful in Red Clover (Trifolium pratense) Breeding.</title>
        <authorList>
            <person name="Istvanek J."/>
            <person name="Dluhosova J."/>
            <person name="Dluhos P."/>
            <person name="Patkova L."/>
            <person name="Nedelnik J."/>
            <person name="Repkova J."/>
        </authorList>
    </citation>
    <scope>NUCLEOTIDE SEQUENCE [LARGE SCALE GENOMIC DNA]</scope>
    <source>
        <strain evidence="2">cv. Tatra</strain>
        <tissue evidence="1">Young leaves</tissue>
    </source>
</reference>
<gene>
    <name evidence="1" type="ORF">L195_g012351</name>
</gene>
<dbReference type="EMBL" id="ASHM01007859">
    <property type="protein sequence ID" value="PNY15650.1"/>
    <property type="molecule type" value="Genomic_DNA"/>
</dbReference>
<reference evidence="1 2" key="1">
    <citation type="journal article" date="2014" name="Am. J. Bot.">
        <title>Genome assembly and annotation for red clover (Trifolium pratense; Fabaceae).</title>
        <authorList>
            <person name="Istvanek J."/>
            <person name="Jaros M."/>
            <person name="Krenek A."/>
            <person name="Repkova J."/>
        </authorList>
    </citation>
    <scope>NUCLEOTIDE SEQUENCE [LARGE SCALE GENOMIC DNA]</scope>
    <source>
        <strain evidence="2">cv. Tatra</strain>
        <tissue evidence="1">Young leaves</tissue>
    </source>
</reference>